<dbReference type="EMBL" id="SLWB01000005">
    <property type="protein sequence ID" value="TCN68802.1"/>
    <property type="molecule type" value="Genomic_DNA"/>
</dbReference>
<evidence type="ECO:0000313" key="1">
    <source>
        <dbReference type="EMBL" id="TCN68802.1"/>
    </source>
</evidence>
<sequence>MNKLSSLYDEIRNYEKNLVKPCLITKDTDSSFEVWISKGNSSIFFSSIVLLPDRLTIKFNPNIIKDTFDYIPNSSTKYEYQVTETDIERNIDSRIKRTILDVLLFARNKS</sequence>
<comment type="caution">
    <text evidence="1">The sequence shown here is derived from an EMBL/GenBank/DDBJ whole genome shotgun (WGS) entry which is preliminary data.</text>
</comment>
<keyword evidence="2" id="KW-1185">Reference proteome</keyword>
<accession>A0A4R2ENF2</accession>
<dbReference type="RefSeq" id="WP_131838826.1">
    <property type="nucleotide sequence ID" value="NZ_SLWB01000005.1"/>
</dbReference>
<name>A0A4R2ENF2_9BACT</name>
<evidence type="ECO:0000313" key="2">
    <source>
        <dbReference type="Proteomes" id="UP000294830"/>
    </source>
</evidence>
<organism evidence="1 2">
    <name type="scientific">Acetobacteroides hydrogenigenes</name>
    <dbReference type="NCBI Taxonomy" id="979970"/>
    <lineage>
        <taxon>Bacteria</taxon>
        <taxon>Pseudomonadati</taxon>
        <taxon>Bacteroidota</taxon>
        <taxon>Bacteroidia</taxon>
        <taxon>Bacteroidales</taxon>
        <taxon>Rikenellaceae</taxon>
        <taxon>Acetobacteroides</taxon>
    </lineage>
</organism>
<proteinExistence type="predicted"/>
<gene>
    <name evidence="1" type="ORF">CLV25_1052</name>
</gene>
<protein>
    <submittedName>
        <fullName evidence="1">Uncharacterized protein</fullName>
    </submittedName>
</protein>
<dbReference type="AlphaFoldDB" id="A0A4R2ENF2"/>
<reference evidence="1 2" key="1">
    <citation type="submission" date="2019-03" db="EMBL/GenBank/DDBJ databases">
        <title>Genomic Encyclopedia of Archaeal and Bacterial Type Strains, Phase II (KMG-II): from individual species to whole genera.</title>
        <authorList>
            <person name="Goeker M."/>
        </authorList>
    </citation>
    <scope>NUCLEOTIDE SEQUENCE [LARGE SCALE GENOMIC DNA]</scope>
    <source>
        <strain evidence="1 2">RL-C</strain>
    </source>
</reference>
<dbReference type="Proteomes" id="UP000294830">
    <property type="component" value="Unassembled WGS sequence"/>
</dbReference>